<comment type="caution">
    <text evidence="1">The sequence shown here is derived from an EMBL/GenBank/DDBJ whole genome shotgun (WGS) entry which is preliminary data.</text>
</comment>
<name>A0ABS8TCH6_DATST</name>
<evidence type="ECO:0000313" key="1">
    <source>
        <dbReference type="EMBL" id="MCD7469154.1"/>
    </source>
</evidence>
<evidence type="ECO:0008006" key="3">
    <source>
        <dbReference type="Google" id="ProtNLM"/>
    </source>
</evidence>
<feature type="non-terminal residue" evidence="1">
    <location>
        <position position="84"/>
    </location>
</feature>
<organism evidence="1 2">
    <name type="scientific">Datura stramonium</name>
    <name type="common">Jimsonweed</name>
    <name type="synonym">Common thornapple</name>
    <dbReference type="NCBI Taxonomy" id="4076"/>
    <lineage>
        <taxon>Eukaryota</taxon>
        <taxon>Viridiplantae</taxon>
        <taxon>Streptophyta</taxon>
        <taxon>Embryophyta</taxon>
        <taxon>Tracheophyta</taxon>
        <taxon>Spermatophyta</taxon>
        <taxon>Magnoliopsida</taxon>
        <taxon>eudicotyledons</taxon>
        <taxon>Gunneridae</taxon>
        <taxon>Pentapetalae</taxon>
        <taxon>asterids</taxon>
        <taxon>lamiids</taxon>
        <taxon>Solanales</taxon>
        <taxon>Solanaceae</taxon>
        <taxon>Solanoideae</taxon>
        <taxon>Datureae</taxon>
        <taxon>Datura</taxon>
    </lineage>
</organism>
<protein>
    <recommendedName>
        <fullName evidence="3">Secreted protein</fullName>
    </recommendedName>
</protein>
<accession>A0ABS8TCH6</accession>
<dbReference type="EMBL" id="JACEIK010001411">
    <property type="protein sequence ID" value="MCD7469154.1"/>
    <property type="molecule type" value="Genomic_DNA"/>
</dbReference>
<gene>
    <name evidence="1" type="ORF">HAX54_007993</name>
</gene>
<dbReference type="Proteomes" id="UP000823775">
    <property type="component" value="Unassembled WGS sequence"/>
</dbReference>
<reference evidence="1 2" key="1">
    <citation type="journal article" date="2021" name="BMC Genomics">
        <title>Datura genome reveals duplications of psychoactive alkaloid biosynthetic genes and high mutation rate following tissue culture.</title>
        <authorList>
            <person name="Rajewski A."/>
            <person name="Carter-House D."/>
            <person name="Stajich J."/>
            <person name="Litt A."/>
        </authorList>
    </citation>
    <scope>NUCLEOTIDE SEQUENCE [LARGE SCALE GENOMIC DNA]</scope>
    <source>
        <strain evidence="1">AR-01</strain>
    </source>
</reference>
<keyword evidence="2" id="KW-1185">Reference proteome</keyword>
<proteinExistence type="predicted"/>
<evidence type="ECO:0000313" key="2">
    <source>
        <dbReference type="Proteomes" id="UP000823775"/>
    </source>
</evidence>
<sequence>MPLEAFQVRNFLLVDFALQRTFSLLALASVFRRCGLAHACTTQVQDNLLSILLVWHLRTGGADLQHTGPFPVNSISSYMEPAKR</sequence>